<proteinExistence type="predicted"/>
<evidence type="ECO:0000313" key="3">
    <source>
        <dbReference type="EMBL" id="KAK7441529.1"/>
    </source>
</evidence>
<protein>
    <submittedName>
        <fullName evidence="3">Mitogen-Activated Protein Kinase Kinase Kinase 8</fullName>
    </submittedName>
</protein>
<dbReference type="InterPro" id="IPR046522">
    <property type="entry name" value="DUF6699"/>
</dbReference>
<dbReference type="GO" id="GO:0016301">
    <property type="term" value="F:kinase activity"/>
    <property type="evidence" value="ECO:0007669"/>
    <property type="project" value="UniProtKB-KW"/>
</dbReference>
<keyword evidence="3" id="KW-0418">Kinase</keyword>
<keyword evidence="4" id="KW-1185">Reference proteome</keyword>
<dbReference type="Pfam" id="PF20415">
    <property type="entry name" value="DUF6699"/>
    <property type="match status" value="1"/>
</dbReference>
<feature type="region of interest" description="Disordered" evidence="1">
    <location>
        <begin position="1"/>
        <end position="50"/>
    </location>
</feature>
<feature type="compositionally biased region" description="Low complexity" evidence="1">
    <location>
        <begin position="9"/>
        <end position="34"/>
    </location>
</feature>
<reference evidence="3 4" key="1">
    <citation type="submission" date="2024-01" db="EMBL/GenBank/DDBJ databases">
        <title>A draft genome for the cacao thread blight pathogen Marasmiellus scandens.</title>
        <authorList>
            <person name="Baruah I.K."/>
            <person name="Leung J."/>
            <person name="Bukari Y."/>
            <person name="Amoako-Attah I."/>
            <person name="Meinhardt L.W."/>
            <person name="Bailey B.A."/>
            <person name="Cohen S.P."/>
        </authorList>
    </citation>
    <scope>NUCLEOTIDE SEQUENCE [LARGE SCALE GENOMIC DNA]</scope>
    <source>
        <strain evidence="3 4">GH-19</strain>
    </source>
</reference>
<evidence type="ECO:0000313" key="4">
    <source>
        <dbReference type="Proteomes" id="UP001498398"/>
    </source>
</evidence>
<feature type="compositionally biased region" description="Polar residues" evidence="1">
    <location>
        <begin position="41"/>
        <end position="50"/>
    </location>
</feature>
<keyword evidence="3" id="KW-0808">Transferase</keyword>
<dbReference type="EMBL" id="JBANRG010000062">
    <property type="protein sequence ID" value="KAK7441529.1"/>
    <property type="molecule type" value="Genomic_DNA"/>
</dbReference>
<comment type="caution">
    <text evidence="3">The sequence shown here is derived from an EMBL/GenBank/DDBJ whole genome shotgun (WGS) entry which is preliminary data.</text>
</comment>
<evidence type="ECO:0000259" key="2">
    <source>
        <dbReference type="Pfam" id="PF20415"/>
    </source>
</evidence>
<gene>
    <name evidence="3" type="primary">MAP3K8_1</name>
    <name evidence="3" type="ORF">VKT23_016519</name>
</gene>
<organism evidence="3 4">
    <name type="scientific">Marasmiellus scandens</name>
    <dbReference type="NCBI Taxonomy" id="2682957"/>
    <lineage>
        <taxon>Eukaryota</taxon>
        <taxon>Fungi</taxon>
        <taxon>Dikarya</taxon>
        <taxon>Basidiomycota</taxon>
        <taxon>Agaricomycotina</taxon>
        <taxon>Agaricomycetes</taxon>
        <taxon>Agaricomycetidae</taxon>
        <taxon>Agaricales</taxon>
        <taxon>Marasmiineae</taxon>
        <taxon>Omphalotaceae</taxon>
        <taxon>Marasmiellus</taxon>
    </lineage>
</organism>
<dbReference type="Proteomes" id="UP001498398">
    <property type="component" value="Unassembled WGS sequence"/>
</dbReference>
<sequence length="246" mass="27258">MDPNRRRSLPQSFPSSSHPSNNTSSYSPSSSLPSSRRHTFPTPNLYNSVPPTAQQAALRHMMNQGTINPHTIIPSPHSYQAPHAPYLYTIPLPPQTSVFSPETHPFLDYNSPNGVDNLDLDLNTSPAQLWQQMRDGISPLSKYMDQPATRPGVPSMSIVHPQLPWSITIHPSGFCGRSVAVADVIQTVLKMVQSILTENDIAAMNDPRPPLGWVGSRRLDLLNGRTRLVGFRKLPDGGEIWEMIIL</sequence>
<evidence type="ECO:0000256" key="1">
    <source>
        <dbReference type="SAM" id="MobiDB-lite"/>
    </source>
</evidence>
<accession>A0ABR1IXF8</accession>
<feature type="domain" description="DUF6699" evidence="2">
    <location>
        <begin position="121"/>
        <end position="233"/>
    </location>
</feature>
<name>A0ABR1IXF8_9AGAR</name>